<keyword evidence="2" id="KW-1185">Reference proteome</keyword>
<gene>
    <name evidence="1" type="ORF">MANY_42010</name>
</gene>
<evidence type="ECO:0000313" key="1">
    <source>
        <dbReference type="EMBL" id="BBZ78864.1"/>
    </source>
</evidence>
<organism evidence="1 2">
    <name type="scientific">Mycolicibacterium anyangense</name>
    <dbReference type="NCBI Taxonomy" id="1431246"/>
    <lineage>
        <taxon>Bacteria</taxon>
        <taxon>Bacillati</taxon>
        <taxon>Actinomycetota</taxon>
        <taxon>Actinomycetes</taxon>
        <taxon>Mycobacteriales</taxon>
        <taxon>Mycobacteriaceae</taxon>
        <taxon>Mycolicibacterium</taxon>
    </lineage>
</organism>
<name>A0A6N4WFJ2_9MYCO</name>
<accession>A0A6N4WFJ2</accession>
<proteinExistence type="predicted"/>
<evidence type="ECO:0000313" key="2">
    <source>
        <dbReference type="Proteomes" id="UP000467249"/>
    </source>
</evidence>
<protein>
    <submittedName>
        <fullName evidence="1">Uncharacterized protein</fullName>
    </submittedName>
</protein>
<dbReference type="EMBL" id="AP022620">
    <property type="protein sequence ID" value="BBZ78864.1"/>
    <property type="molecule type" value="Genomic_DNA"/>
</dbReference>
<dbReference type="AlphaFoldDB" id="A0A6N4WFJ2"/>
<reference evidence="1 2" key="1">
    <citation type="journal article" date="2019" name="Emerg. Microbes Infect.">
        <title>Comprehensive subspecies identification of 175 nontuberculous mycobacteria species based on 7547 genomic profiles.</title>
        <authorList>
            <person name="Matsumoto Y."/>
            <person name="Kinjo T."/>
            <person name="Motooka D."/>
            <person name="Nabeya D."/>
            <person name="Jung N."/>
            <person name="Uechi K."/>
            <person name="Horii T."/>
            <person name="Iida T."/>
            <person name="Fujita J."/>
            <person name="Nakamura S."/>
        </authorList>
    </citation>
    <scope>NUCLEOTIDE SEQUENCE [LARGE SCALE GENOMIC DNA]</scope>
    <source>
        <strain evidence="1 2">JCM 30275</strain>
    </source>
</reference>
<sequence length="54" mass="6011">MSRQPAPGAVTDRFTGTVALGVHVSVPLRWHMLTPGRRSEPMRVRFGDRPEIAL</sequence>
<dbReference type="Proteomes" id="UP000467249">
    <property type="component" value="Chromosome"/>
</dbReference>
<dbReference type="KEGG" id="many:MANY_42010"/>